<keyword evidence="10" id="KW-0472">Membrane</keyword>
<evidence type="ECO:0000256" key="9">
    <source>
        <dbReference type="ARBA" id="ARBA00023128"/>
    </source>
</evidence>
<dbReference type="Gene3D" id="2.40.160.10">
    <property type="entry name" value="Porin"/>
    <property type="match status" value="1"/>
</dbReference>
<reference evidence="11 12" key="1">
    <citation type="submission" date="2020-02" db="EMBL/GenBank/DDBJ databases">
        <authorList>
            <person name="Ferguson B K."/>
        </authorList>
    </citation>
    <scope>NUCLEOTIDE SEQUENCE [LARGE SCALE GENOMIC DNA]</scope>
</reference>
<evidence type="ECO:0000313" key="12">
    <source>
        <dbReference type="Proteomes" id="UP000479000"/>
    </source>
</evidence>
<keyword evidence="5" id="KW-0812">Transmembrane</keyword>
<evidence type="ECO:0000256" key="4">
    <source>
        <dbReference type="ARBA" id="ARBA00022452"/>
    </source>
</evidence>
<keyword evidence="6" id="KW-1000">Mitochondrion outer membrane</keyword>
<dbReference type="GO" id="GO:0046930">
    <property type="term" value="C:pore complex"/>
    <property type="evidence" value="ECO:0007669"/>
    <property type="project" value="UniProtKB-KW"/>
</dbReference>
<dbReference type="InterPro" id="IPR027246">
    <property type="entry name" value="Porin_Euk/Tom40"/>
</dbReference>
<organism evidence="11 12">
    <name type="scientific">Nesidiocoris tenuis</name>
    <dbReference type="NCBI Taxonomy" id="355587"/>
    <lineage>
        <taxon>Eukaryota</taxon>
        <taxon>Metazoa</taxon>
        <taxon>Ecdysozoa</taxon>
        <taxon>Arthropoda</taxon>
        <taxon>Hexapoda</taxon>
        <taxon>Insecta</taxon>
        <taxon>Pterygota</taxon>
        <taxon>Neoptera</taxon>
        <taxon>Paraneoptera</taxon>
        <taxon>Hemiptera</taxon>
        <taxon>Heteroptera</taxon>
        <taxon>Panheteroptera</taxon>
        <taxon>Cimicomorpha</taxon>
        <taxon>Miridae</taxon>
        <taxon>Dicyphina</taxon>
        <taxon>Nesidiocoris</taxon>
    </lineage>
</organism>
<dbReference type="GO" id="GO:0008320">
    <property type="term" value="F:protein transmembrane transporter activity"/>
    <property type="evidence" value="ECO:0007669"/>
    <property type="project" value="InterPro"/>
</dbReference>
<name>A0A6H5HPE4_9HEMI</name>
<keyword evidence="9" id="KW-0496">Mitochondrion</keyword>
<evidence type="ECO:0000256" key="2">
    <source>
        <dbReference type="ARBA" id="ARBA00010510"/>
    </source>
</evidence>
<keyword evidence="12" id="KW-1185">Reference proteome</keyword>
<dbReference type="EMBL" id="CADCXU010033940">
    <property type="protein sequence ID" value="CAB0019368.1"/>
    <property type="molecule type" value="Genomic_DNA"/>
</dbReference>
<dbReference type="PANTHER" id="PTHR10802">
    <property type="entry name" value="MITOCHONDRIAL IMPORT RECEPTOR SUBUNIT TOM40"/>
    <property type="match status" value="1"/>
</dbReference>
<keyword evidence="8" id="KW-0626">Porin</keyword>
<evidence type="ECO:0000256" key="8">
    <source>
        <dbReference type="ARBA" id="ARBA00023114"/>
    </source>
</evidence>
<evidence type="ECO:0000256" key="6">
    <source>
        <dbReference type="ARBA" id="ARBA00022787"/>
    </source>
</evidence>
<protein>
    <submittedName>
        <fullName evidence="11">Uncharacterized protein</fullName>
    </submittedName>
</protein>
<keyword evidence="8" id="KW-0406">Ion transport</keyword>
<dbReference type="GO" id="GO:0015288">
    <property type="term" value="F:porin activity"/>
    <property type="evidence" value="ECO:0007669"/>
    <property type="project" value="UniProtKB-KW"/>
</dbReference>
<dbReference type="Proteomes" id="UP000479000">
    <property type="component" value="Unassembled WGS sequence"/>
</dbReference>
<evidence type="ECO:0000256" key="7">
    <source>
        <dbReference type="ARBA" id="ARBA00022927"/>
    </source>
</evidence>
<dbReference type="Pfam" id="PF01459">
    <property type="entry name" value="Porin_3"/>
    <property type="match status" value="1"/>
</dbReference>
<comment type="subcellular location">
    <subcellularLocation>
        <location evidence="1">Mitochondrion outer membrane</location>
        <topology evidence="1">Multi-pass membrane protein</topology>
    </subcellularLocation>
</comment>
<dbReference type="InterPro" id="IPR023614">
    <property type="entry name" value="Porin_dom_sf"/>
</dbReference>
<accession>A0A6H5HPE4</accession>
<evidence type="ECO:0000313" key="11">
    <source>
        <dbReference type="EMBL" id="CAB0019368.1"/>
    </source>
</evidence>
<keyword evidence="4" id="KW-1134">Transmembrane beta strand</keyword>
<dbReference type="InterPro" id="IPR037930">
    <property type="entry name" value="Tom40"/>
</dbReference>
<comment type="similarity">
    <text evidence="2">Belongs to the Tom40 family.</text>
</comment>
<evidence type="ECO:0000256" key="5">
    <source>
        <dbReference type="ARBA" id="ARBA00022692"/>
    </source>
</evidence>
<keyword evidence="3" id="KW-0813">Transport</keyword>
<gene>
    <name evidence="11" type="ORF">NTEN_LOCUS23080</name>
</gene>
<dbReference type="GO" id="GO:0030150">
    <property type="term" value="P:protein import into mitochondrial matrix"/>
    <property type="evidence" value="ECO:0007669"/>
    <property type="project" value="InterPro"/>
</dbReference>
<dbReference type="CDD" id="cd07305">
    <property type="entry name" value="Porin3_Tom40"/>
    <property type="match status" value="1"/>
</dbReference>
<dbReference type="FunFam" id="2.40.160.10:FF:000005">
    <property type="entry name" value="mitochondrial import receptor subunit TOM40 homolog"/>
    <property type="match status" value="1"/>
</dbReference>
<proteinExistence type="inferred from homology"/>
<dbReference type="GO" id="GO:0005741">
    <property type="term" value="C:mitochondrial outer membrane"/>
    <property type="evidence" value="ECO:0007669"/>
    <property type="project" value="UniProtKB-SubCell"/>
</dbReference>
<keyword evidence="7" id="KW-0653">Protein transport</keyword>
<evidence type="ECO:0000256" key="1">
    <source>
        <dbReference type="ARBA" id="ARBA00004374"/>
    </source>
</evidence>
<dbReference type="AlphaFoldDB" id="A0A6H5HPE4"/>
<evidence type="ECO:0000256" key="3">
    <source>
        <dbReference type="ARBA" id="ARBA00022448"/>
    </source>
</evidence>
<sequence>MGNVHASSSSPTDIPGFVPGVPQMPPDEPVLENPGKMDDLHKKCKEIFPINFEGAKIAVQKGLSNHFQVSHSLNMSSLTPSGYRFGATYVGTQQYSPNEVFPVLVGDIDPSGNLNANMYHKFTHQIAASMQAQIQTQKLAALQCSLDYKGKNFTSTLTVCNPDLVAGTGVIVGHYLQSVTKKVDLGAEIAYQRTPQLPGSQIAVTSLAARYNGDDYTVSGTCGLSGFHLCYYQKASAQLQLGVELETNFRVQEAVASIGYQIDLPKADMVFKGMLDSNWNVGATLEKKLLPMPFSLTLSGMLNHQKNQFRLGIGFIIG</sequence>
<evidence type="ECO:0000256" key="10">
    <source>
        <dbReference type="ARBA" id="ARBA00023136"/>
    </source>
</evidence>
<dbReference type="OrthoDB" id="19656at2759"/>